<proteinExistence type="predicted"/>
<dbReference type="AlphaFoldDB" id="A0A1I5Q8T8"/>
<keyword evidence="1 2" id="KW-0597">Phosphoprotein</keyword>
<evidence type="ECO:0000256" key="1">
    <source>
        <dbReference type="ARBA" id="ARBA00022553"/>
    </source>
</evidence>
<gene>
    <name evidence="4" type="ORF">SAMN04488047_106113</name>
</gene>
<dbReference type="Gene3D" id="3.40.50.2300">
    <property type="match status" value="1"/>
</dbReference>
<dbReference type="SMART" id="SM00448">
    <property type="entry name" value="REC"/>
    <property type="match status" value="1"/>
</dbReference>
<dbReference type="InterPro" id="IPR011006">
    <property type="entry name" value="CheY-like_superfamily"/>
</dbReference>
<dbReference type="SUPFAM" id="SSF52172">
    <property type="entry name" value="CheY-like"/>
    <property type="match status" value="1"/>
</dbReference>
<dbReference type="PANTHER" id="PTHR44591">
    <property type="entry name" value="STRESS RESPONSE REGULATOR PROTEIN 1"/>
    <property type="match status" value="1"/>
</dbReference>
<dbReference type="OrthoDB" id="9800897at2"/>
<evidence type="ECO:0000256" key="2">
    <source>
        <dbReference type="PROSITE-ProRule" id="PRU00169"/>
    </source>
</evidence>
<dbReference type="Proteomes" id="UP000199356">
    <property type="component" value="Unassembled WGS sequence"/>
</dbReference>
<dbReference type="InterPro" id="IPR001789">
    <property type="entry name" value="Sig_transdc_resp-reg_receiver"/>
</dbReference>
<feature type="modified residue" description="4-aspartylphosphate" evidence="2">
    <location>
        <position position="56"/>
    </location>
</feature>
<evidence type="ECO:0000313" key="5">
    <source>
        <dbReference type="Proteomes" id="UP000199356"/>
    </source>
</evidence>
<dbReference type="Pfam" id="PF00072">
    <property type="entry name" value="Response_reg"/>
    <property type="match status" value="1"/>
</dbReference>
<accession>A0A1I5Q8T8</accession>
<dbReference type="InterPro" id="IPR050595">
    <property type="entry name" value="Bact_response_regulator"/>
</dbReference>
<organism evidence="4 5">
    <name type="scientific">Tranquillimonas alkanivorans</name>
    <dbReference type="NCBI Taxonomy" id="441119"/>
    <lineage>
        <taxon>Bacteria</taxon>
        <taxon>Pseudomonadati</taxon>
        <taxon>Pseudomonadota</taxon>
        <taxon>Alphaproteobacteria</taxon>
        <taxon>Rhodobacterales</taxon>
        <taxon>Roseobacteraceae</taxon>
        <taxon>Tranquillimonas</taxon>
    </lineage>
</organism>
<reference evidence="4 5" key="1">
    <citation type="submission" date="2016-10" db="EMBL/GenBank/DDBJ databases">
        <authorList>
            <person name="de Groot N.N."/>
        </authorList>
    </citation>
    <scope>NUCLEOTIDE SEQUENCE [LARGE SCALE GENOMIC DNA]</scope>
    <source>
        <strain evidence="4 5">DSM 19547</strain>
    </source>
</reference>
<dbReference type="GO" id="GO:0000160">
    <property type="term" value="P:phosphorelay signal transduction system"/>
    <property type="evidence" value="ECO:0007669"/>
    <property type="project" value="InterPro"/>
</dbReference>
<name>A0A1I5Q8T8_9RHOB</name>
<feature type="domain" description="Response regulatory" evidence="3">
    <location>
        <begin position="6"/>
        <end position="123"/>
    </location>
</feature>
<keyword evidence="5" id="KW-1185">Reference proteome</keyword>
<dbReference type="PANTHER" id="PTHR44591:SF3">
    <property type="entry name" value="RESPONSE REGULATORY DOMAIN-CONTAINING PROTEIN"/>
    <property type="match status" value="1"/>
</dbReference>
<dbReference type="PROSITE" id="PS50110">
    <property type="entry name" value="RESPONSE_REGULATORY"/>
    <property type="match status" value="1"/>
</dbReference>
<protein>
    <submittedName>
        <fullName evidence="4">Response regulator receiver domain-containing protein</fullName>
    </submittedName>
</protein>
<dbReference type="STRING" id="441119.SAMN04488047_106113"/>
<evidence type="ECO:0000259" key="3">
    <source>
        <dbReference type="PROSITE" id="PS50110"/>
    </source>
</evidence>
<sequence length="133" mass="14241">MTQLKRILHIDDDDDIREIVGIALRDVGGFELAQGSAGKDAAGIARDFRPDLVILDMMMPHMDGRATLEALRAEPGLEDVPAIFMTAKTGGEIDGVAADSGAIAVITKPFDVMTLCDEVQDAWSRCGEARRAG</sequence>
<dbReference type="RefSeq" id="WP_093420919.1">
    <property type="nucleotide sequence ID" value="NZ_FOXA01000006.1"/>
</dbReference>
<evidence type="ECO:0000313" key="4">
    <source>
        <dbReference type="EMBL" id="SFP42470.1"/>
    </source>
</evidence>
<dbReference type="EMBL" id="FOXA01000006">
    <property type="protein sequence ID" value="SFP42470.1"/>
    <property type="molecule type" value="Genomic_DNA"/>
</dbReference>